<proteinExistence type="predicted"/>
<gene>
    <name evidence="2" type="ORF">LLE72_023790</name>
</gene>
<organism evidence="2 3">
    <name type="scientific">Xanthomonas campestris pv. papavericola</name>
    <dbReference type="NCBI Taxonomy" id="487881"/>
    <lineage>
        <taxon>Bacteria</taxon>
        <taxon>Pseudomonadati</taxon>
        <taxon>Pseudomonadota</taxon>
        <taxon>Gammaproteobacteria</taxon>
        <taxon>Lysobacterales</taxon>
        <taxon>Lysobacteraceae</taxon>
        <taxon>Xanthomonas</taxon>
    </lineage>
</organism>
<evidence type="ECO:0000313" key="2">
    <source>
        <dbReference type="EMBL" id="MEC3890694.1"/>
    </source>
</evidence>
<feature type="transmembrane region" description="Helical" evidence="1">
    <location>
        <begin position="12"/>
        <end position="31"/>
    </location>
</feature>
<comment type="caution">
    <text evidence="2">The sequence shown here is derived from an EMBL/GenBank/DDBJ whole genome shotgun (WGS) entry which is preliminary data.</text>
</comment>
<keyword evidence="1" id="KW-0812">Transmembrane</keyword>
<sequence length="191" mass="20986">MSLASNKAANTIAISSLIISVAALTLSIIQYREEYSDTVTLQPGALPIEVVKLGENPIELTIQNTGKSDLRYFLRVASNMGFIVGSKSKPTYFDYESQIISLSKSGLPGNSFNHKLLLNTGDSGPKMNPLAYLSDPEFYFSVEVINARNGKTLFSSNCFYMFQSMPQVYALQQTLHDSRGESARQQAGCHP</sequence>
<reference evidence="2" key="2">
    <citation type="submission" date="2024-01" db="EMBL/GenBank/DDBJ databases">
        <title>Long-read genome sequencing of X. campestris pv. papavericola.</title>
        <authorList>
            <person name="Hussain R.M.F."/>
            <person name="Greer S."/>
            <person name="Harrison J."/>
            <person name="Grant M."/>
            <person name="Vicente J."/>
            <person name="Studholme D.J."/>
        </authorList>
    </citation>
    <scope>NUCLEOTIDE SEQUENCE</scope>
    <source>
        <strain evidence="2">NCPPB 2970</strain>
    </source>
</reference>
<evidence type="ECO:0000313" key="3">
    <source>
        <dbReference type="Proteomes" id="UP001297361"/>
    </source>
</evidence>
<dbReference type="AlphaFoldDB" id="A0AAJ2X919"/>
<name>A0AAJ2X919_XANCA</name>
<keyword evidence="1" id="KW-1133">Transmembrane helix</keyword>
<evidence type="ECO:0000256" key="1">
    <source>
        <dbReference type="SAM" id="Phobius"/>
    </source>
</evidence>
<protein>
    <submittedName>
        <fullName evidence="2">Uncharacterized protein</fullName>
    </submittedName>
</protein>
<keyword evidence="1" id="KW-0472">Membrane</keyword>
<dbReference type="EMBL" id="JAJFNJ020000005">
    <property type="protein sequence ID" value="MEC3890694.1"/>
    <property type="molecule type" value="Genomic_DNA"/>
</dbReference>
<dbReference type="RefSeq" id="WP_228426338.1">
    <property type="nucleotide sequence ID" value="NZ_JAJFNJ020000005.1"/>
</dbReference>
<accession>A0AAJ2X919</accession>
<dbReference type="Proteomes" id="UP001297361">
    <property type="component" value="Unassembled WGS sequence"/>
</dbReference>
<reference evidence="2" key="1">
    <citation type="submission" date="2021-10" db="EMBL/GenBank/DDBJ databases">
        <authorList>
            <person name="Hussein R."/>
            <person name="Harrison J."/>
            <person name="Studholme D.J."/>
            <person name="Vicente J."/>
            <person name="Grant M."/>
        </authorList>
    </citation>
    <scope>NUCLEOTIDE SEQUENCE</scope>
    <source>
        <strain evidence="2">NCPPB 2970</strain>
    </source>
</reference>